<accession>E4NK14</accession>
<dbReference type="GO" id="GO:0005975">
    <property type="term" value="P:carbohydrate metabolic process"/>
    <property type="evidence" value="ECO:0007669"/>
    <property type="project" value="InterPro"/>
</dbReference>
<dbReference type="EMBL" id="AP010968">
    <property type="protein sequence ID" value="BAJ33312.1"/>
    <property type="molecule type" value="Genomic_DNA"/>
</dbReference>
<feature type="domain" description="SGNH hydrolase-type esterase" evidence="3">
    <location>
        <begin position="115"/>
        <end position="362"/>
    </location>
</feature>
<keyword evidence="5" id="KW-1185">Reference proteome</keyword>
<dbReference type="SUPFAM" id="SSF48208">
    <property type="entry name" value="Six-hairpin glycosidases"/>
    <property type="match status" value="1"/>
</dbReference>
<dbReference type="STRING" id="452652.KSE_75590"/>
<evidence type="ECO:0000313" key="5">
    <source>
        <dbReference type="Proteomes" id="UP000007076"/>
    </source>
</evidence>
<protein>
    <recommendedName>
        <fullName evidence="3">SGNH hydrolase-type esterase domain-containing protein</fullName>
    </recommendedName>
</protein>
<dbReference type="SUPFAM" id="SSF52266">
    <property type="entry name" value="SGNH hydrolase"/>
    <property type="match status" value="1"/>
</dbReference>
<dbReference type="GO" id="GO:0006629">
    <property type="term" value="P:lipid metabolic process"/>
    <property type="evidence" value="ECO:0007669"/>
    <property type="project" value="TreeGrafter"/>
</dbReference>
<dbReference type="InterPro" id="IPR013830">
    <property type="entry name" value="SGNH_hydro"/>
</dbReference>
<dbReference type="HOGENOM" id="CLU_301248_0_0_11"/>
<feature type="active site" description="Nucleophile" evidence="1">
    <location>
        <position position="56"/>
    </location>
</feature>
<dbReference type="Pfam" id="PF13472">
    <property type="entry name" value="Lipase_GDSL_2"/>
    <property type="match status" value="1"/>
</dbReference>
<dbReference type="KEGG" id="ksk:KSE_75590"/>
<dbReference type="InterPro" id="IPR035992">
    <property type="entry name" value="Ricin_B-like_lectins"/>
</dbReference>
<keyword evidence="2" id="KW-1015">Disulfide bond</keyword>
<proteinExistence type="predicted"/>
<dbReference type="InterPro" id="IPR008928">
    <property type="entry name" value="6-hairpin_glycosidase_sf"/>
</dbReference>
<dbReference type="PANTHER" id="PTHR37981:SF1">
    <property type="entry name" value="SGNH HYDROLASE-TYPE ESTERASE DOMAIN-CONTAINING PROTEIN"/>
    <property type="match status" value="1"/>
</dbReference>
<dbReference type="eggNOG" id="COG2755">
    <property type="taxonomic scope" value="Bacteria"/>
</dbReference>
<dbReference type="GO" id="GO:0016788">
    <property type="term" value="F:hydrolase activity, acting on ester bonds"/>
    <property type="evidence" value="ECO:0007669"/>
    <property type="project" value="InterPro"/>
</dbReference>
<feature type="disulfide bond" evidence="2">
    <location>
        <begin position="185"/>
        <end position="197"/>
    </location>
</feature>
<organism evidence="4 5">
    <name type="scientific">Kitasatospora setae (strain ATCC 33774 / DSM 43861 / JCM 3304 / KCC A-0304 / NBRC 14216 / KM-6054)</name>
    <name type="common">Streptomyces setae</name>
    <dbReference type="NCBI Taxonomy" id="452652"/>
    <lineage>
        <taxon>Bacteria</taxon>
        <taxon>Bacillati</taxon>
        <taxon>Actinomycetota</taxon>
        <taxon>Actinomycetes</taxon>
        <taxon>Kitasatosporales</taxon>
        <taxon>Streptomycetaceae</taxon>
        <taxon>Kitasatospora</taxon>
    </lineage>
</organism>
<dbReference type="InterPro" id="IPR037460">
    <property type="entry name" value="SEST-like"/>
</dbReference>
<sequence>MRTTVIPAGRGRWRKSATALLAVAAVAAGGIVTVTPAVAVPQDPNLSPAIVSMGDSYISGEGGRWRGNGDGEARDSTDNGIGIYRGPNYLGIEENTSYLDGGNKCDRSNVAEIMMADLPGEVGVKKFNLACSGAKTDQFHDGWAEKSQVSQLDQLDYVARTNRVKMVVVSVGGNDVGFSDIIKACVKAYTLPFQGTCNEEQDKNFDSANLYLRTKVSTVLRSIKTKMRDAGYQPWDYSLVLQSYPRPLPAKIDDFTPDNRGNRGCPFKDADATWAATTMMEKLTNRLKEAADDVGGVRFLDLTDAFAGHELCSKFADLATTSGGVASNRAEWIRWLPDRLIEVGPLGAQQEAIHPNAYGQQALGACLTALAAYLEQGFRTGAWRFKCTNPGARPATEMGLSEDEDARYSLGVAVDPPVASGGSAALSTRGPWPVEGRRFLTSPGTLIPVGDLPATHAEPAAPEPGRTFAAAQSWTPVRDTVGGWQLRAPNGAALVADPGSGTVHLRDVGPVESDPYAASWQFHSDSQGHFWITHLREPRAVDIHPANMRRWCLTASEEDENSRLRLVPCSGLGEQQWKVENTASCTSLQSLGACDAAPVADADPVSVLMATGFLEKTMDKNIVNDLGVPQSYTGGHFGPGPEFGPNGFQASFTYDNAVIIASILQGRFRDVGRAVRLGDSLLYAQDHDPVDDGRIRASYLTDPFVTTLGRDYPAGTPYIGSWSVYTGNMAWAGMAFARLYSVTGEQKYLNGALRAADWIQDNAADTRGLGGYTGGYSDSSGNGTAMVRKDWKATEHNIDVGAFFAMLAKLTGDQTWAQRSENAFAFVRGMQADDGRLWTGTGNDGVTQNRDSVPEDIQTWSYLATLDPRYSRSIDWAATNLAATDNPVGGTLYGVSFAKSDTSKVWLEGTAHLLAAYHARRAPGDDAKAAVLQKTLQDAQGGAVPNADGNGIVAASSDGLTTGEGDIYYASLHTGATAWYILAGQGGNPFRL</sequence>
<dbReference type="AlphaFoldDB" id="E4NK14"/>
<feature type="active site" evidence="1">
    <location>
        <position position="354"/>
    </location>
</feature>
<evidence type="ECO:0000256" key="1">
    <source>
        <dbReference type="PIRSR" id="PIRSR637460-1"/>
    </source>
</evidence>
<gene>
    <name evidence="4" type="ordered locus">KSE_75590</name>
</gene>
<name>E4NK14_KITSK</name>
<dbReference type="SUPFAM" id="SSF50370">
    <property type="entry name" value="Ricin B-like lectins"/>
    <property type="match status" value="1"/>
</dbReference>
<dbReference type="Proteomes" id="UP000007076">
    <property type="component" value="Chromosome"/>
</dbReference>
<dbReference type="PANTHER" id="PTHR37981">
    <property type="entry name" value="LIPASE 2"/>
    <property type="match status" value="1"/>
</dbReference>
<evidence type="ECO:0000256" key="2">
    <source>
        <dbReference type="PIRSR" id="PIRSR637460-2"/>
    </source>
</evidence>
<dbReference type="eggNOG" id="COG1331">
    <property type="taxonomic scope" value="Bacteria"/>
</dbReference>
<evidence type="ECO:0000259" key="3">
    <source>
        <dbReference type="Pfam" id="PF13472"/>
    </source>
</evidence>
<evidence type="ECO:0000313" key="4">
    <source>
        <dbReference type="EMBL" id="BAJ33312.1"/>
    </source>
</evidence>
<reference evidence="4 5" key="1">
    <citation type="journal article" date="2010" name="DNA Res.">
        <title>Genome sequence of Kitasatospora setae NBRC 14216T: an evolutionary snapshot of the family Streptomycetaceae.</title>
        <authorList>
            <person name="Ichikawa N."/>
            <person name="Oguchi A."/>
            <person name="Ikeda H."/>
            <person name="Ishikawa J."/>
            <person name="Kitani S."/>
            <person name="Watanabe Y."/>
            <person name="Nakamura S."/>
            <person name="Katano Y."/>
            <person name="Kishi E."/>
            <person name="Sasagawa M."/>
            <person name="Ankai A."/>
            <person name="Fukui S."/>
            <person name="Hashimoto Y."/>
            <person name="Kamata S."/>
            <person name="Otoguro M."/>
            <person name="Tanikawa S."/>
            <person name="Nihira T."/>
            <person name="Horinouchi S."/>
            <person name="Ohnishi Y."/>
            <person name="Hayakawa M."/>
            <person name="Kuzuyama T."/>
            <person name="Arisawa A."/>
            <person name="Nomoto F."/>
            <person name="Miura H."/>
            <person name="Takahashi Y."/>
            <person name="Fujita N."/>
        </authorList>
    </citation>
    <scope>NUCLEOTIDE SEQUENCE [LARGE SCALE GENOMIC DNA]</scope>
    <source>
        <strain evidence="5">ATCC 33774 / DSM 43861 / JCM 3304 / KCC A-0304 / NBRC 14216 / KM-6054</strain>
    </source>
</reference>
<dbReference type="PATRIC" id="fig|452652.3.peg.7604"/>
<dbReference type="Gene3D" id="1.50.10.20">
    <property type="match status" value="1"/>
</dbReference>
<dbReference type="Gene3D" id="3.40.50.1110">
    <property type="entry name" value="SGNH hydrolase"/>
    <property type="match status" value="1"/>
</dbReference>
<dbReference type="InterPro" id="IPR036514">
    <property type="entry name" value="SGNH_hydro_sf"/>
</dbReference>